<dbReference type="AlphaFoldDB" id="A0A067RJJ4"/>
<proteinExistence type="predicted"/>
<dbReference type="Gene3D" id="1.25.40.20">
    <property type="entry name" value="Ankyrin repeat-containing domain"/>
    <property type="match status" value="1"/>
</dbReference>
<dbReference type="STRING" id="136037.A0A067RJJ4"/>
<keyword evidence="7" id="KW-1185">Reference proteome</keyword>
<dbReference type="PROSITE" id="PS50297">
    <property type="entry name" value="ANK_REP_REGION"/>
    <property type="match status" value="3"/>
</dbReference>
<dbReference type="PANTHER" id="PTHR24193">
    <property type="entry name" value="ANKYRIN REPEAT PROTEIN"/>
    <property type="match status" value="1"/>
</dbReference>
<dbReference type="GO" id="GO:0000976">
    <property type="term" value="F:transcription cis-regulatory region binding"/>
    <property type="evidence" value="ECO:0007669"/>
    <property type="project" value="TreeGrafter"/>
</dbReference>
<dbReference type="eggNOG" id="ENOG502QRTX">
    <property type="taxonomic scope" value="Eukaryota"/>
</dbReference>
<dbReference type="OMA" id="AHGITMI"/>
<feature type="repeat" description="ANK" evidence="3">
    <location>
        <begin position="117"/>
        <end position="149"/>
    </location>
</feature>
<evidence type="ECO:0000256" key="2">
    <source>
        <dbReference type="ARBA" id="ARBA00023043"/>
    </source>
</evidence>
<evidence type="ECO:0000256" key="3">
    <source>
        <dbReference type="PROSITE-ProRule" id="PRU00023"/>
    </source>
</evidence>
<dbReference type="InterPro" id="IPR050663">
    <property type="entry name" value="Ankyrin-SOCS_Box"/>
</dbReference>
<protein>
    <submittedName>
        <fullName evidence="6">GA-binding protein subunit beta-2</fullName>
    </submittedName>
</protein>
<keyword evidence="2 3" id="KW-0040">ANK repeat</keyword>
<evidence type="ECO:0000256" key="4">
    <source>
        <dbReference type="SAM" id="Coils"/>
    </source>
</evidence>
<feature type="region of interest" description="Disordered" evidence="5">
    <location>
        <begin position="243"/>
        <end position="294"/>
    </location>
</feature>
<dbReference type="Proteomes" id="UP000027135">
    <property type="component" value="Unassembled WGS sequence"/>
</dbReference>
<feature type="repeat" description="ANK" evidence="3">
    <location>
        <begin position="84"/>
        <end position="116"/>
    </location>
</feature>
<dbReference type="Pfam" id="PF13637">
    <property type="entry name" value="Ank_4"/>
    <property type="match status" value="1"/>
</dbReference>
<feature type="compositionally biased region" description="Polar residues" evidence="5">
    <location>
        <begin position="244"/>
        <end position="271"/>
    </location>
</feature>
<name>A0A067RJJ4_ZOONE</name>
<evidence type="ECO:0000313" key="6">
    <source>
        <dbReference type="EMBL" id="KDR20686.1"/>
    </source>
</evidence>
<sequence>MQAIMATEEVESLDPTMLIPTYSSKGMAVRNMDVAGSITTVRPCAPALSLVELGKRLLLSAKEGDTEQVRLLMSKGAPFTTDWLGTSPLHLAAQYGHATTAEVLLRAGISRDARTKVERTPLHVAAQEGNTAIVQLLLAHGAEVDSKDMLRMTPLHWAVEREHVGTVEVLLQNGANPHEVSKFDKTAFHIALDNNRHDIVQLLQSAAERLSPLQSLSASATQQAMEEATLAATQSLAVELAQVPTPSHQEEVQTSTTSSFTVETASSQSSPLERRQEFSAQPPKKDKMSFNTGSSYQKKLQGSATLQLLQAHGITMLPADDTTLVASAVESGQTVVLTEAGKLALNLTEGNTSNTGHCKTVSGNTAAVVQHKAMPITLPATAKKKVITIRTGQLIGKSGPNILKRVDPDGLGGPPTKILVARAGVPVSTSSRSTVNNMTVSVPPVNILATIKRQLQEARREAEEYKKLYSRKEREAEEYKQQLQSITQAK</sequence>
<dbReference type="InParanoid" id="A0A067RJJ4"/>
<dbReference type="GO" id="GO:0005634">
    <property type="term" value="C:nucleus"/>
    <property type="evidence" value="ECO:0007669"/>
    <property type="project" value="TreeGrafter"/>
</dbReference>
<feature type="coiled-coil region" evidence="4">
    <location>
        <begin position="448"/>
        <end position="489"/>
    </location>
</feature>
<evidence type="ECO:0000256" key="5">
    <source>
        <dbReference type="SAM" id="MobiDB-lite"/>
    </source>
</evidence>
<keyword evidence="4" id="KW-0175">Coiled coil</keyword>
<gene>
    <name evidence="6" type="ORF">L798_04835</name>
</gene>
<dbReference type="InterPro" id="IPR036770">
    <property type="entry name" value="Ankyrin_rpt-contain_sf"/>
</dbReference>
<evidence type="ECO:0000313" key="7">
    <source>
        <dbReference type="Proteomes" id="UP000027135"/>
    </source>
</evidence>
<dbReference type="Pfam" id="PF12796">
    <property type="entry name" value="Ank_2"/>
    <property type="match status" value="1"/>
</dbReference>
<dbReference type="GO" id="GO:0045944">
    <property type="term" value="P:positive regulation of transcription by RNA polymerase II"/>
    <property type="evidence" value="ECO:0007669"/>
    <property type="project" value="TreeGrafter"/>
</dbReference>
<reference evidence="6 7" key="1">
    <citation type="journal article" date="2014" name="Nat. Commun.">
        <title>Molecular traces of alternative social organization in a termite genome.</title>
        <authorList>
            <person name="Terrapon N."/>
            <person name="Li C."/>
            <person name="Robertson H.M."/>
            <person name="Ji L."/>
            <person name="Meng X."/>
            <person name="Booth W."/>
            <person name="Chen Z."/>
            <person name="Childers C.P."/>
            <person name="Glastad K.M."/>
            <person name="Gokhale K."/>
            <person name="Gowin J."/>
            <person name="Gronenberg W."/>
            <person name="Hermansen R.A."/>
            <person name="Hu H."/>
            <person name="Hunt B.G."/>
            <person name="Huylmans A.K."/>
            <person name="Khalil S.M."/>
            <person name="Mitchell R.D."/>
            <person name="Munoz-Torres M.C."/>
            <person name="Mustard J.A."/>
            <person name="Pan H."/>
            <person name="Reese J.T."/>
            <person name="Scharf M.E."/>
            <person name="Sun F."/>
            <person name="Vogel H."/>
            <person name="Xiao J."/>
            <person name="Yang W."/>
            <person name="Yang Z."/>
            <person name="Yang Z."/>
            <person name="Zhou J."/>
            <person name="Zhu J."/>
            <person name="Brent C.S."/>
            <person name="Elsik C.G."/>
            <person name="Goodisman M.A."/>
            <person name="Liberles D.A."/>
            <person name="Roe R.M."/>
            <person name="Vargo E.L."/>
            <person name="Vilcinskas A."/>
            <person name="Wang J."/>
            <person name="Bornberg-Bauer E."/>
            <person name="Korb J."/>
            <person name="Zhang G."/>
            <person name="Liebig J."/>
        </authorList>
    </citation>
    <scope>NUCLEOTIDE SEQUENCE [LARGE SCALE GENOMIC DNA]</scope>
    <source>
        <tissue evidence="6">Whole organism</tissue>
    </source>
</reference>
<feature type="compositionally biased region" description="Basic and acidic residues" evidence="5">
    <location>
        <begin position="272"/>
        <end position="288"/>
    </location>
</feature>
<evidence type="ECO:0000256" key="1">
    <source>
        <dbReference type="ARBA" id="ARBA00022737"/>
    </source>
</evidence>
<accession>A0A067RJJ4</accession>
<organism evidence="6 7">
    <name type="scientific">Zootermopsis nevadensis</name>
    <name type="common">Dampwood termite</name>
    <dbReference type="NCBI Taxonomy" id="136037"/>
    <lineage>
        <taxon>Eukaryota</taxon>
        <taxon>Metazoa</taxon>
        <taxon>Ecdysozoa</taxon>
        <taxon>Arthropoda</taxon>
        <taxon>Hexapoda</taxon>
        <taxon>Insecta</taxon>
        <taxon>Pterygota</taxon>
        <taxon>Neoptera</taxon>
        <taxon>Polyneoptera</taxon>
        <taxon>Dictyoptera</taxon>
        <taxon>Blattodea</taxon>
        <taxon>Blattoidea</taxon>
        <taxon>Termitoidae</taxon>
        <taxon>Termopsidae</taxon>
        <taxon>Zootermopsis</taxon>
    </lineage>
</organism>
<feature type="repeat" description="ANK" evidence="3">
    <location>
        <begin position="150"/>
        <end position="182"/>
    </location>
</feature>
<dbReference type="EMBL" id="KK852591">
    <property type="protein sequence ID" value="KDR20686.1"/>
    <property type="molecule type" value="Genomic_DNA"/>
</dbReference>
<dbReference type="PROSITE" id="PS50088">
    <property type="entry name" value="ANK_REPEAT"/>
    <property type="match status" value="3"/>
</dbReference>
<dbReference type="SMART" id="SM00248">
    <property type="entry name" value="ANK"/>
    <property type="match status" value="4"/>
</dbReference>
<dbReference type="OrthoDB" id="341259at2759"/>
<dbReference type="InterPro" id="IPR002110">
    <property type="entry name" value="Ankyrin_rpt"/>
</dbReference>
<dbReference type="PRINTS" id="PR01415">
    <property type="entry name" value="ANKYRIN"/>
</dbReference>
<keyword evidence="1" id="KW-0677">Repeat</keyword>
<dbReference type="PANTHER" id="PTHR24193:SF128">
    <property type="entry name" value="GA-BINDING PROTEIN SUBUNIT BETA-1"/>
    <property type="match status" value="1"/>
</dbReference>
<dbReference type="SUPFAM" id="SSF48403">
    <property type="entry name" value="Ankyrin repeat"/>
    <property type="match status" value="1"/>
</dbReference>